<dbReference type="Pfam" id="PF08592">
    <property type="entry name" value="Anthrone_oxy"/>
    <property type="match status" value="1"/>
</dbReference>
<keyword evidence="1" id="KW-1133">Transmembrane helix</keyword>
<gene>
    <name evidence="2" type="ORF">BMI91_05065</name>
</gene>
<evidence type="ECO:0000313" key="2">
    <source>
        <dbReference type="EMBL" id="OOY25767.1"/>
    </source>
</evidence>
<dbReference type="Proteomes" id="UP000190787">
    <property type="component" value="Unassembled WGS sequence"/>
</dbReference>
<organism evidence="2 3">
    <name type="scientific">Thioclava sediminum</name>
    <dbReference type="NCBI Taxonomy" id="1915319"/>
    <lineage>
        <taxon>Bacteria</taxon>
        <taxon>Pseudomonadati</taxon>
        <taxon>Pseudomonadota</taxon>
        <taxon>Alphaproteobacteria</taxon>
        <taxon>Rhodobacterales</taxon>
        <taxon>Paracoccaceae</taxon>
        <taxon>Thioclava</taxon>
    </lineage>
</organism>
<proteinExistence type="predicted"/>
<sequence>MIQQLFEISLVAATLATGLVAGVFLSFSDFVMRALGRAEPAAGIEAMQMINREVYRSLFATLLLGLAFVSILLAVVGIYLAGPDVALWLAAAAGFYILGVVAVTARKNVPMNQRLDRMEHQSPDAYAYWASYTRDWTRRNHLRWVAALAASIGYLGATVTVAGQV</sequence>
<protein>
    <recommendedName>
        <fullName evidence="4">DUF1772 domain-containing protein</fullName>
    </recommendedName>
</protein>
<evidence type="ECO:0008006" key="4">
    <source>
        <dbReference type="Google" id="ProtNLM"/>
    </source>
</evidence>
<accession>A0ABX3N1D1</accession>
<keyword evidence="1" id="KW-0472">Membrane</keyword>
<evidence type="ECO:0000313" key="3">
    <source>
        <dbReference type="Proteomes" id="UP000190787"/>
    </source>
</evidence>
<dbReference type="RefSeq" id="WP_078604157.1">
    <property type="nucleotide sequence ID" value="NZ_MPZV01000001.1"/>
</dbReference>
<reference evidence="2 3" key="1">
    <citation type="submission" date="2016-11" db="EMBL/GenBank/DDBJ databases">
        <title>A multilocus sequence analysis scheme for characterization of bacteria in the genus Thioclava.</title>
        <authorList>
            <person name="Liu Y."/>
            <person name="Shao Z."/>
        </authorList>
    </citation>
    <scope>NUCLEOTIDE SEQUENCE [LARGE SCALE GENOMIC DNA]</scope>
    <source>
        <strain evidence="2 3">TAW-CT134</strain>
    </source>
</reference>
<feature type="transmembrane region" description="Helical" evidence="1">
    <location>
        <begin position="6"/>
        <end position="27"/>
    </location>
</feature>
<keyword evidence="1" id="KW-0812">Transmembrane</keyword>
<feature type="transmembrane region" description="Helical" evidence="1">
    <location>
        <begin position="144"/>
        <end position="163"/>
    </location>
</feature>
<keyword evidence="3" id="KW-1185">Reference proteome</keyword>
<feature type="transmembrane region" description="Helical" evidence="1">
    <location>
        <begin position="57"/>
        <end position="80"/>
    </location>
</feature>
<evidence type="ECO:0000256" key="1">
    <source>
        <dbReference type="SAM" id="Phobius"/>
    </source>
</evidence>
<dbReference type="InterPro" id="IPR013901">
    <property type="entry name" value="Anthrone_oxy"/>
</dbReference>
<name>A0ABX3N1D1_9RHOB</name>
<feature type="transmembrane region" description="Helical" evidence="1">
    <location>
        <begin position="86"/>
        <end position="105"/>
    </location>
</feature>
<dbReference type="EMBL" id="MPZV01000001">
    <property type="protein sequence ID" value="OOY25767.1"/>
    <property type="molecule type" value="Genomic_DNA"/>
</dbReference>
<comment type="caution">
    <text evidence="2">The sequence shown here is derived from an EMBL/GenBank/DDBJ whole genome shotgun (WGS) entry which is preliminary data.</text>
</comment>